<dbReference type="InterPro" id="IPR002733">
    <property type="entry name" value="AMMECR1_domain"/>
</dbReference>
<dbReference type="PANTHER" id="PTHR13016:SF0">
    <property type="entry name" value="AMME SYNDROME CANDIDATE GENE 1 PROTEIN"/>
    <property type="match status" value="1"/>
</dbReference>
<dbReference type="InterPro" id="IPR036071">
    <property type="entry name" value="AMMECR1_dom_sf"/>
</dbReference>
<keyword evidence="4" id="KW-1185">Reference proteome</keyword>
<dbReference type="HOGENOM" id="CLU_052828_2_1_1"/>
<dbReference type="GeneID" id="19905489"/>
<evidence type="ECO:0000313" key="4">
    <source>
        <dbReference type="Proteomes" id="UP000016924"/>
    </source>
</evidence>
<dbReference type="EMBL" id="JH767603">
    <property type="protein sequence ID" value="EON68920.1"/>
    <property type="molecule type" value="Genomic_DNA"/>
</dbReference>
<feature type="domain" description="AMMECR1" evidence="2">
    <location>
        <begin position="108"/>
        <end position="323"/>
    </location>
</feature>
<evidence type="ECO:0000259" key="2">
    <source>
        <dbReference type="PROSITE" id="PS51112"/>
    </source>
</evidence>
<dbReference type="OMA" id="MATVEHC"/>
<evidence type="ECO:0000256" key="1">
    <source>
        <dbReference type="SAM" id="MobiDB-lite"/>
    </source>
</evidence>
<organism evidence="3 4">
    <name type="scientific">Coniosporium apollinis (strain CBS 100218)</name>
    <name type="common">Rock-inhabiting black yeast</name>
    <dbReference type="NCBI Taxonomy" id="1168221"/>
    <lineage>
        <taxon>Eukaryota</taxon>
        <taxon>Fungi</taxon>
        <taxon>Dikarya</taxon>
        <taxon>Ascomycota</taxon>
        <taxon>Pezizomycotina</taxon>
        <taxon>Dothideomycetes</taxon>
        <taxon>Dothideomycetes incertae sedis</taxon>
        <taxon>Coniosporium</taxon>
    </lineage>
</organism>
<gene>
    <name evidence="3" type="ORF">W97_08178</name>
</gene>
<dbReference type="SUPFAM" id="SSF143447">
    <property type="entry name" value="AMMECR1-like"/>
    <property type="match status" value="1"/>
</dbReference>
<dbReference type="Pfam" id="PF01871">
    <property type="entry name" value="AMMECR1"/>
    <property type="match status" value="2"/>
</dbReference>
<dbReference type="Proteomes" id="UP000016924">
    <property type="component" value="Unassembled WGS sequence"/>
</dbReference>
<dbReference type="OrthoDB" id="24630at2759"/>
<dbReference type="Gene3D" id="3.30.700.20">
    <property type="entry name" value="Hypothetical protein ph0010, domain 1"/>
    <property type="match status" value="1"/>
</dbReference>
<dbReference type="eggNOG" id="KOG3274">
    <property type="taxonomic scope" value="Eukaryota"/>
</dbReference>
<accession>R7Z3Z6</accession>
<dbReference type="InterPro" id="IPR027485">
    <property type="entry name" value="AMMECR1_N"/>
</dbReference>
<dbReference type="InterPro" id="IPR023473">
    <property type="entry name" value="AMMECR1"/>
</dbReference>
<dbReference type="STRING" id="1168221.R7Z3Z6"/>
<proteinExistence type="predicted"/>
<sequence length="336" mass="37222">MATLAHCAYCFEILSASIEKRQPLHLKQVEELWDKYNAPSDEDEAEHHDDDDDDDDEDEDMEEGPAPEQRTTSSLRPAAISRLLAPSPRSSSSSSVPSTASSVSVNGTSSSAATSKSSSRSSFFSTLGRRSKPTESPSSYADYPLFVTWNTVSRSGHKLLRGCIGTFEGQKLDDGLRSYALTSSVSPRVPFSRPFSAYTLTLANSAFDDSRFAPIARHELPTLECGVTLLHTFTPIASPLAWDIGIHGLRISFVYHSRRYGATYLPDVPKEQGWTKEETIVSLMRKAGWTGRREDWRKVGDLQVVTYMGKKVTIGYAEWRAWRQWTQGGEAPGALN</sequence>
<name>R7Z3Z6_CONA1</name>
<feature type="compositionally biased region" description="Acidic residues" evidence="1">
    <location>
        <begin position="40"/>
        <end position="65"/>
    </location>
</feature>
<feature type="compositionally biased region" description="Low complexity" evidence="1">
    <location>
        <begin position="81"/>
        <end position="128"/>
    </location>
</feature>
<evidence type="ECO:0000313" key="3">
    <source>
        <dbReference type="EMBL" id="EON68920.1"/>
    </source>
</evidence>
<reference evidence="4" key="1">
    <citation type="submission" date="2012-06" db="EMBL/GenBank/DDBJ databases">
        <title>The genome sequence of Coniosporium apollinis CBS 100218.</title>
        <authorList>
            <consortium name="The Broad Institute Genome Sequencing Platform"/>
            <person name="Cuomo C."/>
            <person name="Gorbushina A."/>
            <person name="Noack S."/>
            <person name="Walker B."/>
            <person name="Young S.K."/>
            <person name="Zeng Q."/>
            <person name="Gargeya S."/>
            <person name="Fitzgerald M."/>
            <person name="Haas B."/>
            <person name="Abouelleil A."/>
            <person name="Alvarado L."/>
            <person name="Arachchi H.M."/>
            <person name="Berlin A.M."/>
            <person name="Chapman S.B."/>
            <person name="Goldberg J."/>
            <person name="Griggs A."/>
            <person name="Gujja S."/>
            <person name="Hansen M."/>
            <person name="Howarth C."/>
            <person name="Imamovic A."/>
            <person name="Larimer J."/>
            <person name="McCowan C."/>
            <person name="Montmayeur A."/>
            <person name="Murphy C."/>
            <person name="Neiman D."/>
            <person name="Pearson M."/>
            <person name="Priest M."/>
            <person name="Roberts A."/>
            <person name="Saif S."/>
            <person name="Shea T."/>
            <person name="Sisk P."/>
            <person name="Sykes S."/>
            <person name="Wortman J."/>
            <person name="Nusbaum C."/>
            <person name="Birren B."/>
        </authorList>
    </citation>
    <scope>NUCLEOTIDE SEQUENCE [LARGE SCALE GENOMIC DNA]</scope>
    <source>
        <strain evidence="4">CBS 100218</strain>
    </source>
</reference>
<dbReference type="PROSITE" id="PS51112">
    <property type="entry name" value="AMMECR1"/>
    <property type="match status" value="1"/>
</dbReference>
<dbReference type="Gene3D" id="3.30.1490.150">
    <property type="entry name" value="Hypothetical protein ph0010, domain 2"/>
    <property type="match status" value="1"/>
</dbReference>
<dbReference type="AlphaFoldDB" id="R7Z3Z6"/>
<dbReference type="PANTHER" id="PTHR13016">
    <property type="entry name" value="AMMECR1 HOMOLOG"/>
    <property type="match status" value="1"/>
</dbReference>
<feature type="region of interest" description="Disordered" evidence="1">
    <location>
        <begin position="35"/>
        <end position="137"/>
    </location>
</feature>
<protein>
    <recommendedName>
        <fullName evidence="2">AMMECR1 domain-containing protein</fullName>
    </recommendedName>
</protein>
<dbReference type="RefSeq" id="XP_007784237.1">
    <property type="nucleotide sequence ID" value="XM_007786047.1"/>
</dbReference>